<keyword evidence="4" id="KW-1185">Reference proteome</keyword>
<dbReference type="InterPro" id="IPR026444">
    <property type="entry name" value="Secre_tail"/>
</dbReference>
<evidence type="ECO:0000313" key="3">
    <source>
        <dbReference type="EMBL" id="UOQ74849.1"/>
    </source>
</evidence>
<dbReference type="RefSeq" id="WP_244678185.1">
    <property type="nucleotide sequence ID" value="NZ_CP095046.1"/>
</dbReference>
<organism evidence="3 4">
    <name type="scientific">Hymenobacter cellulosilyticus</name>
    <dbReference type="NCBI Taxonomy" id="2932248"/>
    <lineage>
        <taxon>Bacteria</taxon>
        <taxon>Pseudomonadati</taxon>
        <taxon>Bacteroidota</taxon>
        <taxon>Cytophagia</taxon>
        <taxon>Cytophagales</taxon>
        <taxon>Hymenobacteraceae</taxon>
        <taxon>Hymenobacter</taxon>
    </lineage>
</organism>
<name>A0A8T9QH01_9BACT</name>
<feature type="region of interest" description="Disordered" evidence="1">
    <location>
        <begin position="1"/>
        <end position="23"/>
    </location>
</feature>
<feature type="compositionally biased region" description="Low complexity" evidence="1">
    <location>
        <begin position="1"/>
        <end position="20"/>
    </location>
</feature>
<proteinExistence type="predicted"/>
<dbReference type="AlphaFoldDB" id="A0A8T9QH01"/>
<dbReference type="NCBIfam" id="TIGR04183">
    <property type="entry name" value="Por_Secre_tail"/>
    <property type="match status" value="1"/>
</dbReference>
<evidence type="ECO:0000256" key="1">
    <source>
        <dbReference type="SAM" id="MobiDB-lite"/>
    </source>
</evidence>
<feature type="domain" description="Secretion system C-terminal sorting" evidence="2">
    <location>
        <begin position="25"/>
        <end position="96"/>
    </location>
</feature>
<dbReference type="KEGG" id="hcu:MUN79_13840"/>
<evidence type="ECO:0000259" key="2">
    <source>
        <dbReference type="Pfam" id="PF18962"/>
    </source>
</evidence>
<protein>
    <submittedName>
        <fullName evidence="3">T9SS type A sorting domain-containing protein</fullName>
    </submittedName>
</protein>
<accession>A0A8T9QH01</accession>
<evidence type="ECO:0000313" key="4">
    <source>
        <dbReference type="Proteomes" id="UP000831796"/>
    </source>
</evidence>
<dbReference type="EMBL" id="CP095046">
    <property type="protein sequence ID" value="UOQ74849.1"/>
    <property type="molecule type" value="Genomic_DNA"/>
</dbReference>
<dbReference type="Pfam" id="PF18962">
    <property type="entry name" value="Por_Secre_tail"/>
    <property type="match status" value="1"/>
</dbReference>
<gene>
    <name evidence="3" type="ORF">MUN79_13840</name>
</gene>
<reference evidence="3" key="1">
    <citation type="submission" date="2022-04" db="EMBL/GenBank/DDBJ databases">
        <title>Hymenobacter sp. isolated from the air.</title>
        <authorList>
            <person name="Won M."/>
            <person name="Lee C.-M."/>
            <person name="Woen H.-Y."/>
            <person name="Kwon S.-W."/>
        </authorList>
    </citation>
    <scope>NUCLEOTIDE SEQUENCE</scope>
    <source>
        <strain evidence="3">5116S-3</strain>
    </source>
</reference>
<sequence length="98" mass="9804">MAASGAVPVTVTPAPAKAAPELSIAPNPTPASFTILTGAGTEAARISVRNSRGEEVQTGIVPAGVRSHKVDLGGLPAGTYILQVSTATGSATRRVVRE</sequence>
<dbReference type="Proteomes" id="UP000831796">
    <property type="component" value="Chromosome"/>
</dbReference>